<evidence type="ECO:0000256" key="1">
    <source>
        <dbReference type="SAM" id="Phobius"/>
    </source>
</evidence>
<keyword evidence="1" id="KW-0472">Membrane</keyword>
<keyword evidence="1" id="KW-0812">Transmembrane</keyword>
<feature type="transmembrane region" description="Helical" evidence="1">
    <location>
        <begin position="71"/>
        <end position="97"/>
    </location>
</feature>
<keyword evidence="3" id="KW-1185">Reference proteome</keyword>
<name>A0A6G0Z5Z9_APHCR</name>
<gene>
    <name evidence="2" type="ORF">FWK35_00005991</name>
</gene>
<dbReference type="AlphaFoldDB" id="A0A6G0Z5Z9"/>
<reference evidence="2 3" key="1">
    <citation type="submission" date="2019-08" db="EMBL/GenBank/DDBJ databases">
        <title>Whole genome of Aphis craccivora.</title>
        <authorList>
            <person name="Voronova N.V."/>
            <person name="Shulinski R.S."/>
            <person name="Bandarenka Y.V."/>
            <person name="Zhorov D.G."/>
            <person name="Warner D."/>
        </authorList>
    </citation>
    <scope>NUCLEOTIDE SEQUENCE [LARGE SCALE GENOMIC DNA]</scope>
    <source>
        <strain evidence="2">180601</strain>
        <tissue evidence="2">Whole Body</tissue>
    </source>
</reference>
<organism evidence="2 3">
    <name type="scientific">Aphis craccivora</name>
    <name type="common">Cowpea aphid</name>
    <dbReference type="NCBI Taxonomy" id="307492"/>
    <lineage>
        <taxon>Eukaryota</taxon>
        <taxon>Metazoa</taxon>
        <taxon>Ecdysozoa</taxon>
        <taxon>Arthropoda</taxon>
        <taxon>Hexapoda</taxon>
        <taxon>Insecta</taxon>
        <taxon>Pterygota</taxon>
        <taxon>Neoptera</taxon>
        <taxon>Paraneoptera</taxon>
        <taxon>Hemiptera</taxon>
        <taxon>Sternorrhyncha</taxon>
        <taxon>Aphidomorpha</taxon>
        <taxon>Aphidoidea</taxon>
        <taxon>Aphididae</taxon>
        <taxon>Aphidini</taxon>
        <taxon>Aphis</taxon>
        <taxon>Aphis</taxon>
    </lineage>
</organism>
<dbReference type="EMBL" id="VUJU01001284">
    <property type="protein sequence ID" value="KAF0765986.1"/>
    <property type="molecule type" value="Genomic_DNA"/>
</dbReference>
<accession>A0A6G0Z5Z9</accession>
<proteinExistence type="predicted"/>
<evidence type="ECO:0000313" key="2">
    <source>
        <dbReference type="EMBL" id="KAF0765986.1"/>
    </source>
</evidence>
<evidence type="ECO:0000313" key="3">
    <source>
        <dbReference type="Proteomes" id="UP000478052"/>
    </source>
</evidence>
<comment type="caution">
    <text evidence="2">The sequence shown here is derived from an EMBL/GenBank/DDBJ whole genome shotgun (WGS) entry which is preliminary data.</text>
</comment>
<dbReference type="Proteomes" id="UP000478052">
    <property type="component" value="Unassembled WGS sequence"/>
</dbReference>
<protein>
    <submittedName>
        <fullName evidence="2">Uncharacterized protein</fullName>
    </submittedName>
</protein>
<keyword evidence="1" id="KW-1133">Transmembrane helix</keyword>
<sequence>MINIPLILQEFVIHRHNVRIKILVVYINKYHKNHVLDNLKRKRKNWSRSCIQMEILYNFTREKALKNLIGLYILSILLAETHHIIIILSITTFLLFLSKESVHKISERSTLLKVDNITSRNNASISNFGDGFRWKSQYPWCIIEVKISYGFFLFSHFYEICRKGENLQYNSLAFSLLSLKFFLPYQNTRKFGAKILIISSWNLILILYSSIKKNDIVLKIKSNIKKVFLVKSDLIGLVRGEIKHYSQNTFNKLSLET</sequence>